<organism evidence="1 2">
    <name type="scientific">Enterococcus phage EFLK1</name>
    <dbReference type="NCBI Taxonomy" id="1640885"/>
    <lineage>
        <taxon>Viruses</taxon>
        <taxon>Duplodnaviria</taxon>
        <taxon>Heunggongvirae</taxon>
        <taxon>Uroviricota</taxon>
        <taxon>Caudoviricetes</taxon>
        <taxon>Herelleviridae</taxon>
        <taxon>Brockvirinae</taxon>
        <taxon>Kochikohdavirus</taxon>
        <taxon>Kochikohdavirus EFLK1</taxon>
    </lineage>
</organism>
<evidence type="ECO:0000313" key="2">
    <source>
        <dbReference type="Proteomes" id="UP000033340"/>
    </source>
</evidence>
<dbReference type="GeneID" id="26645878"/>
<dbReference type="EMBL" id="KR049063">
    <property type="protein sequence ID" value="AKC05030.2"/>
    <property type="molecule type" value="Genomic_DNA"/>
</dbReference>
<dbReference type="RefSeq" id="YP_009219761.2">
    <property type="nucleotide sequence ID" value="NC_029026.1"/>
</dbReference>
<evidence type="ECO:0000313" key="1">
    <source>
        <dbReference type="EMBL" id="AKC05030.2"/>
    </source>
</evidence>
<sequence>MEQLKGLTIRELIKKLEEVPEENKDLPIYTFENGNSLPIKDISLYDENAKHSQENPLSFDVIR</sequence>
<proteinExistence type="predicted"/>
<dbReference type="Proteomes" id="UP000033340">
    <property type="component" value="Segment"/>
</dbReference>
<reference evidence="2" key="2">
    <citation type="submission" date="2015-03" db="EMBL/GenBank/DDBJ databases">
        <title>Additive effect of two phages aimed for phage therapy.</title>
        <authorList>
            <person name="Khalifa L."/>
            <person name="Beyth N."/>
            <person name="Hazan R."/>
        </authorList>
    </citation>
    <scope>NUCLEOTIDE SEQUENCE [LARGE SCALE GENOMIC DNA]</scope>
</reference>
<accession>A0A0E3TA49</accession>
<protein>
    <submittedName>
        <fullName evidence="1">Uncharacterized protein</fullName>
    </submittedName>
</protein>
<dbReference type="KEGG" id="vg:26645878"/>
<keyword evidence="2" id="KW-1185">Reference proteome</keyword>
<name>A0A0E3TA49_9CAUD</name>
<reference evidence="1 2" key="1">
    <citation type="journal article" date="2015" name="Genome Announc.">
        <title>Complete Genome Sequence of Enterococcus Bacteriophage EFLK1.</title>
        <authorList>
            <person name="Khalifa L."/>
            <person name="Coppenhagen-Glazer S."/>
            <person name="Shlezinger M."/>
            <person name="Kott-Gutkowski M."/>
            <person name="Adini O."/>
            <person name="Beyth N."/>
            <person name="Hazan R."/>
        </authorList>
    </citation>
    <scope>NUCLEOTIDE SEQUENCE [LARGE SCALE GENOMIC DNA]</scope>
</reference>